<dbReference type="Proteomes" id="UP000003146">
    <property type="component" value="Unassembled WGS sequence"/>
</dbReference>
<dbReference type="InterPro" id="IPR005532">
    <property type="entry name" value="SUMF_dom"/>
</dbReference>
<comment type="caution">
    <text evidence="4">The sequence shown here is derived from an EMBL/GenBank/DDBJ whole genome shotgun (WGS) entry which is preliminary data.</text>
</comment>
<name>B3JEC0_9BACT</name>
<keyword evidence="1" id="KW-1133">Transmembrane helix</keyword>
<evidence type="ECO:0000313" key="5">
    <source>
        <dbReference type="Proteomes" id="UP000003146"/>
    </source>
</evidence>
<protein>
    <recommendedName>
        <fullName evidence="6">Sulfatase-modifying factor enzyme domain-containing protein</fullName>
    </recommendedName>
</protein>
<evidence type="ECO:0000259" key="3">
    <source>
        <dbReference type="Pfam" id="PF04230"/>
    </source>
</evidence>
<organism evidence="4 5">
    <name type="scientific">Phocaeicola coprocola DSM 17136</name>
    <dbReference type="NCBI Taxonomy" id="470145"/>
    <lineage>
        <taxon>Bacteria</taxon>
        <taxon>Pseudomonadati</taxon>
        <taxon>Bacteroidota</taxon>
        <taxon>Bacteroidia</taxon>
        <taxon>Bacteroidales</taxon>
        <taxon>Bacteroidaceae</taxon>
        <taxon>Phocaeicola</taxon>
    </lineage>
</organism>
<reference evidence="4 5" key="1">
    <citation type="submission" date="2008-04" db="EMBL/GenBank/DDBJ databases">
        <title>Draft genome sequence of Bacteroides coprocola (DSM 17136).</title>
        <authorList>
            <person name="Sudarsanam P."/>
            <person name="Ley R."/>
            <person name="Guruge J."/>
            <person name="Turnbaugh P.J."/>
            <person name="Mahowald M."/>
            <person name="Liep D."/>
            <person name="Gordon J."/>
        </authorList>
    </citation>
    <scope>NUCLEOTIDE SEQUENCE [LARGE SCALE GENOMIC DNA]</scope>
    <source>
        <strain evidence="4 5">DSM 17136</strain>
    </source>
</reference>
<dbReference type="HOGENOM" id="CLU_288492_0_0_10"/>
<feature type="domain" description="Sulfatase-modifying factor enzyme-like" evidence="2">
    <location>
        <begin position="37"/>
        <end position="282"/>
    </location>
</feature>
<sequence length="1065" mass="123031">MTIVLNICIYIFSFINFIKIGDVNNPPSENGYGKVTYEYSISETELTNECYCFFLNSVAKTYDPYNLYNPIMGEYFWGGIVRKTDSNGNFVYYVKPGFEKYPAIGITWNSAIRFINWLNYNWENIKNKKDITYYISETEGDDNHGAYNTQKYLNSSLHIKRNKGARFYLPNKNEWIKACFYNGKEYITTNQNLQIANCYTEDGWKYPYPHLLSSEKGTVSHYGTINQNGNLGEWIEDPFGTDGRNWKQFLGGSLIRPKYSLDINYTEGDAPDKSIASVGIRIIQLTASTTKQTPPTISYTPKHNTRLSQQQDEKWIKIGDIQNEGDLYNQFIGNVNYEYEISKYELTNEEYAQFLSAVCRYEDPYHLYNKNMEIGAIGGINKIKQNNGEYKYQAKQGWERKPVVYISFYDLCRYANWMHYGCPNTGKCTIGTTEGTATQGAYDTGKFGTKSKKSIRRNKGAKYFIPNRNEWYKAAYYDPTIQSKNKYHIYPTQSSTPPSFQEANYMIDNQLCIGPPFYVCNVDSFQNAPSHYGTLQQGGNVWEWIEDWQFNKYGHIALRGGSFSYTEYGLSSINEDPGGINDISYVFGGRLARISQDTGYIYIPMNGKNYYYYIISQFYQSPKKSLLILCCILIILSLIIFTIMLKFKSVIKNIIYTLQYLTNIIIWIFLKKKKALLPTNESRILYIPCDPWSVWGSRGDEAMIYASMKLLKEKHKTEQFYFITSTDKGITETQNRGYKAIKAWKGKSPIYHISQALRELNPTQVIIIGADCMDGYYSPDVSFTLMATADLCSSYNIPYHILGFSFNENPSWKVKLAYLFCSSAVRFNLRDYFSQQRFEHFTHKKSTLVADMAFLLEPNPNFYDFKEYQQWCQQEKNKQQTIVGFNFHPMLKKNQSIEEIHEACSSLADMIIHLLNQHSELSFLFIPHDNRGKLSDTIVLPIIANKIREKGYAQRIKEIKEVYHADEIKAIASLCDIMICSRMHLAIGSLSSGVPVMAATYQGKFHGLFKHYGLPEDLLLSPATFITKEFISTFERLLKEKKSLAKTLQEKQPEINILSAKNIEE</sequence>
<feature type="transmembrane region" description="Helical" evidence="1">
    <location>
        <begin position="626"/>
        <end position="647"/>
    </location>
</feature>
<feature type="domain" description="Sulfatase-modifying factor enzyme-like" evidence="2">
    <location>
        <begin position="338"/>
        <end position="554"/>
    </location>
</feature>
<gene>
    <name evidence="4" type="ORF">BACCOP_00211</name>
</gene>
<dbReference type="Pfam" id="PF03781">
    <property type="entry name" value="FGE-sulfatase"/>
    <property type="match status" value="2"/>
</dbReference>
<evidence type="ECO:0000259" key="2">
    <source>
        <dbReference type="Pfam" id="PF03781"/>
    </source>
</evidence>
<keyword evidence="1" id="KW-0812">Transmembrane</keyword>
<dbReference type="InterPro" id="IPR042095">
    <property type="entry name" value="SUMF_sf"/>
</dbReference>
<dbReference type="PANTHER" id="PTHR36836:SF1">
    <property type="entry name" value="COLANIC ACID BIOSYNTHESIS PROTEIN WCAK"/>
    <property type="match status" value="1"/>
</dbReference>
<dbReference type="eggNOG" id="COG2327">
    <property type="taxonomic scope" value="Bacteria"/>
</dbReference>
<feature type="transmembrane region" description="Helical" evidence="1">
    <location>
        <begin position="654"/>
        <end position="670"/>
    </location>
</feature>
<evidence type="ECO:0000313" key="4">
    <source>
        <dbReference type="EMBL" id="EDV02652.1"/>
    </source>
</evidence>
<dbReference type="OrthoDB" id="9768004at2"/>
<reference evidence="4 5" key="2">
    <citation type="submission" date="2008-04" db="EMBL/GenBank/DDBJ databases">
        <authorList>
            <person name="Fulton L."/>
            <person name="Clifton S."/>
            <person name="Fulton B."/>
            <person name="Xu J."/>
            <person name="Minx P."/>
            <person name="Pepin K.H."/>
            <person name="Johnson M."/>
            <person name="Thiruvilangam P."/>
            <person name="Bhonagiri V."/>
            <person name="Nash W.E."/>
            <person name="Mardis E.R."/>
            <person name="Wilson R.K."/>
        </authorList>
    </citation>
    <scope>NUCLEOTIDE SEQUENCE [LARGE SCALE GENOMIC DNA]</scope>
    <source>
        <strain evidence="4 5">DSM 17136</strain>
    </source>
</reference>
<evidence type="ECO:0008006" key="6">
    <source>
        <dbReference type="Google" id="ProtNLM"/>
    </source>
</evidence>
<dbReference type="RefSeq" id="WP_007567950.1">
    <property type="nucleotide sequence ID" value="NZ_DS981465.1"/>
</dbReference>
<dbReference type="STRING" id="470145.BACCOP_00211"/>
<keyword evidence="1" id="KW-0472">Membrane</keyword>
<feature type="domain" description="Polysaccharide pyruvyl transferase" evidence="3">
    <location>
        <begin position="699"/>
        <end position="1001"/>
    </location>
</feature>
<dbReference type="AlphaFoldDB" id="B3JEC0"/>
<dbReference type="Pfam" id="PF04230">
    <property type="entry name" value="PS_pyruv_trans"/>
    <property type="match status" value="1"/>
</dbReference>
<dbReference type="InterPro" id="IPR007345">
    <property type="entry name" value="Polysacch_pyruvyl_Trfase"/>
</dbReference>
<dbReference type="eggNOG" id="COG1262">
    <property type="taxonomic scope" value="Bacteria"/>
</dbReference>
<dbReference type="SUPFAM" id="SSF56436">
    <property type="entry name" value="C-type lectin-like"/>
    <property type="match status" value="2"/>
</dbReference>
<dbReference type="PANTHER" id="PTHR36836">
    <property type="entry name" value="COLANIC ACID BIOSYNTHESIS PROTEIN WCAK"/>
    <property type="match status" value="1"/>
</dbReference>
<dbReference type="Gene3D" id="3.90.1580.10">
    <property type="entry name" value="paralog of FGE (formylglycine-generating enzyme)"/>
    <property type="match status" value="2"/>
</dbReference>
<dbReference type="EMBL" id="ABIY02000022">
    <property type="protein sequence ID" value="EDV02652.1"/>
    <property type="molecule type" value="Genomic_DNA"/>
</dbReference>
<accession>B3JEC0</accession>
<evidence type="ECO:0000256" key="1">
    <source>
        <dbReference type="SAM" id="Phobius"/>
    </source>
</evidence>
<dbReference type="InterPro" id="IPR016187">
    <property type="entry name" value="CTDL_fold"/>
</dbReference>
<proteinExistence type="predicted"/>